<feature type="domain" description="GIY-YIG" evidence="7">
    <location>
        <begin position="15"/>
        <end position="94"/>
    </location>
</feature>
<dbReference type="HOGENOM" id="CLU_014841_3_3_0"/>
<dbReference type="InterPro" id="IPR038476">
    <property type="entry name" value="UvrC_RNase_H_dom_sf"/>
</dbReference>
<dbReference type="Pfam" id="PF08459">
    <property type="entry name" value="UvrC_RNaseH_dom"/>
    <property type="match status" value="1"/>
</dbReference>
<dbReference type="Gene3D" id="4.10.860.10">
    <property type="entry name" value="UVR domain"/>
    <property type="match status" value="1"/>
</dbReference>
<dbReference type="Gene3D" id="3.30.420.340">
    <property type="entry name" value="UvrC, RNAse H endonuclease domain"/>
    <property type="match status" value="1"/>
</dbReference>
<feature type="domain" description="UVR" evidence="6">
    <location>
        <begin position="203"/>
        <end position="239"/>
    </location>
</feature>
<evidence type="ECO:0000256" key="2">
    <source>
        <dbReference type="ARBA" id="ARBA00022763"/>
    </source>
</evidence>
<dbReference type="InterPro" id="IPR035901">
    <property type="entry name" value="GIY-YIG_endonuc_sf"/>
</dbReference>
<evidence type="ECO:0000256" key="3">
    <source>
        <dbReference type="ARBA" id="ARBA00022769"/>
    </source>
</evidence>
<name>H0URJ8_9BACT</name>
<evidence type="ECO:0000313" key="9">
    <source>
        <dbReference type="EMBL" id="EHM09937.1"/>
    </source>
</evidence>
<organism evidence="9 10">
    <name type="scientific">Thermanaerovibrio velox DSM 12556</name>
    <dbReference type="NCBI Taxonomy" id="926567"/>
    <lineage>
        <taxon>Bacteria</taxon>
        <taxon>Thermotogati</taxon>
        <taxon>Synergistota</taxon>
        <taxon>Synergistia</taxon>
        <taxon>Synergistales</taxon>
        <taxon>Synergistaceae</taxon>
        <taxon>Thermanaerovibrio</taxon>
    </lineage>
</organism>
<dbReference type="InterPro" id="IPR010994">
    <property type="entry name" value="RuvA_2-like"/>
</dbReference>
<evidence type="ECO:0000259" key="7">
    <source>
        <dbReference type="PROSITE" id="PS50164"/>
    </source>
</evidence>
<proteinExistence type="predicted"/>
<dbReference type="GO" id="GO:0009381">
    <property type="term" value="F:excinuclease ABC activity"/>
    <property type="evidence" value="ECO:0007669"/>
    <property type="project" value="InterPro"/>
</dbReference>
<dbReference type="SMART" id="SM00465">
    <property type="entry name" value="GIYc"/>
    <property type="match status" value="1"/>
</dbReference>
<dbReference type="CDD" id="cd10434">
    <property type="entry name" value="GIY-YIG_UvrC_Cho"/>
    <property type="match status" value="1"/>
</dbReference>
<dbReference type="PANTHER" id="PTHR30562">
    <property type="entry name" value="UVRC/OXIDOREDUCTASE"/>
    <property type="match status" value="1"/>
</dbReference>
<dbReference type="AlphaFoldDB" id="H0URJ8"/>
<evidence type="ECO:0000259" key="6">
    <source>
        <dbReference type="PROSITE" id="PS50151"/>
    </source>
</evidence>
<dbReference type="eggNOG" id="COG0322">
    <property type="taxonomic scope" value="Bacteria"/>
</dbReference>
<dbReference type="GO" id="GO:0006289">
    <property type="term" value="P:nucleotide-excision repair"/>
    <property type="evidence" value="ECO:0007669"/>
    <property type="project" value="InterPro"/>
</dbReference>
<evidence type="ECO:0000256" key="1">
    <source>
        <dbReference type="ARBA" id="ARBA00022490"/>
    </source>
</evidence>
<dbReference type="RefSeq" id="WP_006583431.1">
    <property type="nucleotide sequence ID" value="NZ_CM001377.1"/>
</dbReference>
<evidence type="ECO:0000259" key="8">
    <source>
        <dbReference type="PROSITE" id="PS50165"/>
    </source>
</evidence>
<dbReference type="InterPro" id="IPR001943">
    <property type="entry name" value="UVR_dom"/>
</dbReference>
<dbReference type="GO" id="GO:0009380">
    <property type="term" value="C:excinuclease repair complex"/>
    <property type="evidence" value="ECO:0007669"/>
    <property type="project" value="TreeGrafter"/>
</dbReference>
<feature type="domain" description="UvrC family homology region profile" evidence="8">
    <location>
        <begin position="259"/>
        <end position="356"/>
    </location>
</feature>
<dbReference type="SUPFAM" id="SSF47781">
    <property type="entry name" value="RuvA domain 2-like"/>
    <property type="match status" value="1"/>
</dbReference>
<dbReference type="SMART" id="SM00278">
    <property type="entry name" value="HhH1"/>
    <property type="match status" value="2"/>
</dbReference>
<evidence type="ECO:0000256" key="5">
    <source>
        <dbReference type="ARBA" id="ARBA00023204"/>
    </source>
</evidence>
<dbReference type="Gene3D" id="3.40.1440.10">
    <property type="entry name" value="GIY-YIG endonuclease"/>
    <property type="match status" value="1"/>
</dbReference>
<dbReference type="InterPro" id="IPR003583">
    <property type="entry name" value="Hlx-hairpin-Hlx_DNA-bd_motif"/>
</dbReference>
<dbReference type="PROSITE" id="PS50165">
    <property type="entry name" value="UVRC"/>
    <property type="match status" value="1"/>
</dbReference>
<dbReference type="EMBL" id="CM001377">
    <property type="protein sequence ID" value="EHM09937.1"/>
    <property type="molecule type" value="Genomic_DNA"/>
</dbReference>
<dbReference type="SUPFAM" id="SSF46600">
    <property type="entry name" value="C-terminal UvrC-binding domain of UvrB"/>
    <property type="match status" value="1"/>
</dbReference>
<dbReference type="InterPro" id="IPR000305">
    <property type="entry name" value="GIY-YIG_endonuc"/>
</dbReference>
<dbReference type="PROSITE" id="PS50164">
    <property type="entry name" value="GIY_YIG"/>
    <property type="match status" value="1"/>
</dbReference>
<keyword evidence="1" id="KW-0963">Cytoplasm</keyword>
<dbReference type="Pfam" id="PF14520">
    <property type="entry name" value="HHH_5"/>
    <property type="match status" value="1"/>
</dbReference>
<keyword evidence="5" id="KW-0234">DNA repair</keyword>
<dbReference type="InterPro" id="IPR050066">
    <property type="entry name" value="UvrABC_protein_C"/>
</dbReference>
<keyword evidence="10" id="KW-1185">Reference proteome</keyword>
<evidence type="ECO:0000313" key="10">
    <source>
        <dbReference type="Proteomes" id="UP000005730"/>
    </source>
</evidence>
<dbReference type="OrthoDB" id="9804933at2"/>
<dbReference type="InterPro" id="IPR047296">
    <property type="entry name" value="GIY-YIG_UvrC_Cho"/>
</dbReference>
<dbReference type="STRING" id="926567.TheveDRAFT_0788"/>
<dbReference type="FunFam" id="3.40.1440.10:FF:000001">
    <property type="entry name" value="UvrABC system protein C"/>
    <property type="match status" value="1"/>
</dbReference>
<dbReference type="PANTHER" id="PTHR30562:SF1">
    <property type="entry name" value="UVRABC SYSTEM PROTEIN C"/>
    <property type="match status" value="1"/>
</dbReference>
<dbReference type="Pfam" id="PF02151">
    <property type="entry name" value="UVR"/>
    <property type="match status" value="1"/>
</dbReference>
<dbReference type="Gene3D" id="1.10.150.20">
    <property type="entry name" value="5' to 3' exonuclease, C-terminal subdomain"/>
    <property type="match status" value="1"/>
</dbReference>
<dbReference type="GO" id="GO:0003677">
    <property type="term" value="F:DNA binding"/>
    <property type="evidence" value="ECO:0007669"/>
    <property type="project" value="InterPro"/>
</dbReference>
<dbReference type="InterPro" id="IPR036876">
    <property type="entry name" value="UVR_dom_sf"/>
</dbReference>
<protein>
    <submittedName>
        <fullName evidence="9">Putative endonuclease</fullName>
    </submittedName>
</protein>
<dbReference type="Pfam" id="PF01541">
    <property type="entry name" value="GIY-YIG"/>
    <property type="match status" value="1"/>
</dbReference>
<evidence type="ECO:0000256" key="4">
    <source>
        <dbReference type="ARBA" id="ARBA00022881"/>
    </source>
</evidence>
<keyword evidence="9" id="KW-0378">Hydrolase</keyword>
<dbReference type="PROSITE" id="PS50151">
    <property type="entry name" value="UVR"/>
    <property type="match status" value="1"/>
</dbReference>
<dbReference type="SUPFAM" id="SSF82771">
    <property type="entry name" value="GIY-YIG endonuclease"/>
    <property type="match status" value="1"/>
</dbReference>
<keyword evidence="9" id="KW-0540">Nuclease</keyword>
<keyword evidence="2" id="KW-0227">DNA damage</keyword>
<gene>
    <name evidence="9" type="ORF">TheveDRAFT_0788</name>
</gene>
<keyword evidence="9" id="KW-0255">Endonuclease</keyword>
<reference evidence="9 10" key="1">
    <citation type="submission" date="2011-10" db="EMBL/GenBank/DDBJ databases">
        <title>The Noncontiguous Finished genome of Thermanaerovibrio velox DSM 12556.</title>
        <authorList>
            <consortium name="US DOE Joint Genome Institute (JGI-PGF)"/>
            <person name="Lucas S."/>
            <person name="Copeland A."/>
            <person name="Lapidus A."/>
            <person name="Glavina del Rio T."/>
            <person name="Dalin E."/>
            <person name="Tice H."/>
            <person name="Bruce D."/>
            <person name="Goodwin L."/>
            <person name="Pitluck S."/>
            <person name="Peters L."/>
            <person name="Mikhailova N."/>
            <person name="Teshima H."/>
            <person name="Kyrpides N."/>
            <person name="Mavromatis K."/>
            <person name="Ivanova N."/>
            <person name="Markowitz V."/>
            <person name="Cheng J.-F."/>
            <person name="Hugenholtz P."/>
            <person name="Woyke T."/>
            <person name="Wu D."/>
            <person name="Spring S."/>
            <person name="Brambilla E.-M."/>
            <person name="Klenk H.-P."/>
            <person name="Eisen J.A."/>
        </authorList>
    </citation>
    <scope>NUCLEOTIDE SEQUENCE [LARGE SCALE GENOMIC DNA]</scope>
    <source>
        <strain evidence="9 10">DSM 12556</strain>
    </source>
</reference>
<dbReference type="InterPro" id="IPR001162">
    <property type="entry name" value="UvrC_RNase_H_dom"/>
</dbReference>
<sequence>MAEERLINYVKSLPERPGVYIMRDQDGQVIYVGKAKALRRRVMSYFRHGGFASPRLRKLVEMVRDISVVRTATEAEALILEARLIRQLQPFFNVELKMSERYPYIRVTEEKFPRITVTRVKSGGGLFIGPYVRVRELRELLRLLDRFFPLRKCSIPIEPPYDRRPCVYHSIGKCLAPCAGLCSQGEYLQIVSDAVMLLQGRGADLVERLRRKMEDAAYNRLAFEEAAQIRDMIRAIWRVGRQSPSAHVGDEDNFPLLCSLQDILGLKVIPWRIEGYDISHLKGTSTVASKVVFEQGRPNKSLYRRYNLGDFGGDDFRALGEVLRRRFSRASEDEVLPNLILIDGGPVQLEFSLKVLSDMGLSIPTVSLAKGEEEEVYLPGKDQPLRLGEGSLALRMLQMVRDEAHRFAVSSHRENRRLRMRHTRLEEIPGVGPNRASQLLSRFGSVKNIARLSEEELMAMPGIGKKLARIILEHLKEGKD</sequence>
<keyword evidence="3" id="KW-0228">DNA excision</keyword>
<accession>H0URJ8</accession>
<dbReference type="Proteomes" id="UP000005730">
    <property type="component" value="Chromosome"/>
</dbReference>
<keyword evidence="4" id="KW-0267">Excision nuclease</keyword>